<evidence type="ECO:0000256" key="1">
    <source>
        <dbReference type="ARBA" id="ARBA00004533"/>
    </source>
</evidence>
<dbReference type="GO" id="GO:0005886">
    <property type="term" value="C:plasma membrane"/>
    <property type="evidence" value="ECO:0007669"/>
    <property type="project" value="UniProtKB-SubCell"/>
</dbReference>
<comment type="caution">
    <text evidence="8">The sequence shown here is derived from an EMBL/GenBank/DDBJ whole genome shotgun (WGS) entry which is preliminary data.</text>
</comment>
<evidence type="ECO:0000256" key="4">
    <source>
        <dbReference type="ARBA" id="ARBA00022679"/>
    </source>
</evidence>
<evidence type="ECO:0000256" key="7">
    <source>
        <dbReference type="SAM" id="Phobius"/>
    </source>
</evidence>
<proteinExistence type="predicted"/>
<protein>
    <submittedName>
        <fullName evidence="8">Lipid A biosynthesis acyltransferase</fullName>
    </submittedName>
</protein>
<keyword evidence="4 8" id="KW-0808">Transferase</keyword>
<evidence type="ECO:0000313" key="9">
    <source>
        <dbReference type="Proteomes" id="UP000290545"/>
    </source>
</evidence>
<dbReference type="Proteomes" id="UP000290545">
    <property type="component" value="Unassembled WGS sequence"/>
</dbReference>
<keyword evidence="5 7" id="KW-0472">Membrane</keyword>
<evidence type="ECO:0000256" key="6">
    <source>
        <dbReference type="ARBA" id="ARBA00023315"/>
    </source>
</evidence>
<evidence type="ECO:0000256" key="5">
    <source>
        <dbReference type="ARBA" id="ARBA00023136"/>
    </source>
</evidence>
<keyword evidence="9" id="KW-1185">Reference proteome</keyword>
<keyword evidence="2" id="KW-1003">Cell membrane</keyword>
<accession>A0A4Q1D4R0</accession>
<evidence type="ECO:0000256" key="2">
    <source>
        <dbReference type="ARBA" id="ARBA00022475"/>
    </source>
</evidence>
<name>A0A4Q1D4R0_9BACT</name>
<evidence type="ECO:0000256" key="3">
    <source>
        <dbReference type="ARBA" id="ARBA00022519"/>
    </source>
</evidence>
<dbReference type="GO" id="GO:0016746">
    <property type="term" value="F:acyltransferase activity"/>
    <property type="evidence" value="ECO:0007669"/>
    <property type="project" value="UniProtKB-KW"/>
</dbReference>
<keyword evidence="6 8" id="KW-0012">Acyltransferase</keyword>
<keyword evidence="7" id="KW-0812">Transmembrane</keyword>
<dbReference type="RefSeq" id="WP_129004493.1">
    <property type="nucleotide sequence ID" value="NZ_SDHZ01000002.1"/>
</dbReference>
<dbReference type="OrthoDB" id="9801955at2"/>
<keyword evidence="3" id="KW-0997">Cell inner membrane</keyword>
<gene>
    <name evidence="8" type="ORF">ESB13_15200</name>
</gene>
<dbReference type="GO" id="GO:0009247">
    <property type="term" value="P:glycolipid biosynthetic process"/>
    <property type="evidence" value="ECO:0007669"/>
    <property type="project" value="UniProtKB-ARBA"/>
</dbReference>
<comment type="subcellular location">
    <subcellularLocation>
        <location evidence="1">Cell inner membrane</location>
    </subcellularLocation>
</comment>
<dbReference type="EMBL" id="SDHZ01000002">
    <property type="protein sequence ID" value="RXK83440.1"/>
    <property type="molecule type" value="Genomic_DNA"/>
</dbReference>
<keyword evidence="7" id="KW-1133">Transmembrane helix</keyword>
<feature type="transmembrane region" description="Helical" evidence="7">
    <location>
        <begin position="15"/>
        <end position="35"/>
    </location>
</feature>
<sequence>MYYIVYPILYLFSLLPFRVLHLLSDVVYLILYYVVRYRRDVVMNNLEIAFPEKSEAERVKIAKEFYQRFLDNFIETVKLLSITEKQLNRHFVCNYDIMRELRDKGFKIQVHLGHQFNWEFANASYAANVEGPFLVVYMPITAKAMERIFVKLRTRFGTKLIAATRYRQEFTPYARDKYALVLVGDQNPGGPDNAYWAPFFGKMTPFVKGPEKGAKFNNTAVVMCKIMPGKKRGYYKAHMELLTTEPRSLPEGEITRKMISYIEDSVREHPSNYLWSHKRWKWEYVPELHEKLVI</sequence>
<dbReference type="PANTHER" id="PTHR30606">
    <property type="entry name" value="LIPID A BIOSYNTHESIS LAUROYL ACYLTRANSFERASE"/>
    <property type="match status" value="1"/>
</dbReference>
<reference evidence="8 9" key="1">
    <citation type="submission" date="2019-01" db="EMBL/GenBank/DDBJ databases">
        <title>Filimonas sp. strain TTM-71.</title>
        <authorList>
            <person name="Chen W.-M."/>
        </authorList>
    </citation>
    <scope>NUCLEOTIDE SEQUENCE [LARGE SCALE GENOMIC DNA]</scope>
    <source>
        <strain evidence="8 9">TTM-71</strain>
    </source>
</reference>
<dbReference type="PANTHER" id="PTHR30606:SF10">
    <property type="entry name" value="PHOSPHATIDYLINOSITOL MANNOSIDE ACYLTRANSFERASE"/>
    <property type="match status" value="1"/>
</dbReference>
<evidence type="ECO:0000313" key="8">
    <source>
        <dbReference type="EMBL" id="RXK83440.1"/>
    </source>
</evidence>
<dbReference type="CDD" id="cd07984">
    <property type="entry name" value="LPLAT_LABLAT-like"/>
    <property type="match status" value="1"/>
</dbReference>
<dbReference type="Pfam" id="PF03279">
    <property type="entry name" value="Lip_A_acyltrans"/>
    <property type="match status" value="1"/>
</dbReference>
<organism evidence="8 9">
    <name type="scientific">Filimonas effusa</name>
    <dbReference type="NCBI Taxonomy" id="2508721"/>
    <lineage>
        <taxon>Bacteria</taxon>
        <taxon>Pseudomonadati</taxon>
        <taxon>Bacteroidota</taxon>
        <taxon>Chitinophagia</taxon>
        <taxon>Chitinophagales</taxon>
        <taxon>Chitinophagaceae</taxon>
        <taxon>Filimonas</taxon>
    </lineage>
</organism>
<dbReference type="AlphaFoldDB" id="A0A4Q1D4R0"/>
<dbReference type="InterPro" id="IPR004960">
    <property type="entry name" value="LipA_acyltrans"/>
</dbReference>